<dbReference type="CDD" id="cd00044">
    <property type="entry name" value="CysPc"/>
    <property type="match status" value="1"/>
</dbReference>
<keyword evidence="6 9" id="KW-0788">Thiol protease</keyword>
<reference evidence="11" key="1">
    <citation type="submission" date="2023-06" db="EMBL/GenBank/DDBJ databases">
        <authorList>
            <person name="Delattre M."/>
        </authorList>
    </citation>
    <scope>NUCLEOTIDE SEQUENCE</scope>
    <source>
        <strain evidence="11">AF72</strain>
    </source>
</reference>
<dbReference type="EMBL" id="CATQJA010000838">
    <property type="protein sequence ID" value="CAJ0564249.1"/>
    <property type="molecule type" value="Genomic_DNA"/>
</dbReference>
<dbReference type="GO" id="GO:0006508">
    <property type="term" value="P:proteolysis"/>
    <property type="evidence" value="ECO:0007669"/>
    <property type="project" value="UniProtKB-KW"/>
</dbReference>
<gene>
    <name evidence="11" type="ORF">MSPICULIGERA_LOCUS2933</name>
</gene>
<keyword evidence="4" id="KW-0677">Repeat</keyword>
<comment type="similarity">
    <text evidence="1">Belongs to the peptidase C2 family.</text>
</comment>
<dbReference type="InterPro" id="IPR000169">
    <property type="entry name" value="Pept_cys_AS"/>
</dbReference>
<dbReference type="PANTHER" id="PTHR10183:SF419">
    <property type="entry name" value="CALPAIN CLP-1"/>
    <property type="match status" value="1"/>
</dbReference>
<dbReference type="FunFam" id="3.90.70.10:FF:000001">
    <property type="entry name" value="Calpain-1 catalytic subunit"/>
    <property type="match status" value="1"/>
</dbReference>
<evidence type="ECO:0000256" key="7">
    <source>
        <dbReference type="ARBA" id="ARBA00022837"/>
    </source>
</evidence>
<dbReference type="Gene3D" id="3.90.70.10">
    <property type="entry name" value="Cysteine proteinases"/>
    <property type="match status" value="1"/>
</dbReference>
<dbReference type="GO" id="GO:0046872">
    <property type="term" value="F:metal ion binding"/>
    <property type="evidence" value="ECO:0007669"/>
    <property type="project" value="UniProtKB-KW"/>
</dbReference>
<dbReference type="InterPro" id="IPR022684">
    <property type="entry name" value="Calpain_cysteine_protease"/>
</dbReference>
<dbReference type="SUPFAM" id="SSF49758">
    <property type="entry name" value="Calpain large subunit, middle domain (domain III)"/>
    <property type="match status" value="1"/>
</dbReference>
<evidence type="ECO:0000259" key="10">
    <source>
        <dbReference type="PROSITE" id="PS50203"/>
    </source>
</evidence>
<feature type="domain" description="Calpain catalytic" evidence="10">
    <location>
        <begin position="154"/>
        <end position="450"/>
    </location>
</feature>
<dbReference type="SUPFAM" id="SSF54001">
    <property type="entry name" value="Cysteine proteinases"/>
    <property type="match status" value="1"/>
</dbReference>
<dbReference type="FunFam" id="2.60.120.380:FF:000001">
    <property type="entry name" value="Calpain-1 catalytic subunit"/>
    <property type="match status" value="1"/>
</dbReference>
<evidence type="ECO:0000256" key="9">
    <source>
        <dbReference type="PROSITE-ProRule" id="PRU00239"/>
    </source>
</evidence>
<dbReference type="Pfam" id="PF01067">
    <property type="entry name" value="Calpain_III"/>
    <property type="match status" value="1"/>
</dbReference>
<feature type="active site" evidence="8 9">
    <location>
        <position position="366"/>
    </location>
</feature>
<evidence type="ECO:0000256" key="4">
    <source>
        <dbReference type="ARBA" id="ARBA00022737"/>
    </source>
</evidence>
<accession>A0AA36C8T4</accession>
<dbReference type="GO" id="GO:0005737">
    <property type="term" value="C:cytoplasm"/>
    <property type="evidence" value="ECO:0007669"/>
    <property type="project" value="TreeGrafter"/>
</dbReference>
<protein>
    <recommendedName>
        <fullName evidence="10">Calpain catalytic domain-containing protein</fullName>
    </recommendedName>
</protein>
<keyword evidence="12" id="KW-1185">Reference proteome</keyword>
<keyword evidence="3" id="KW-0479">Metal-binding</keyword>
<keyword evidence="7" id="KW-0106">Calcium</keyword>
<keyword evidence="2 9" id="KW-0645">Protease</keyword>
<dbReference type="CDD" id="cd00214">
    <property type="entry name" value="Calpain_III"/>
    <property type="match status" value="1"/>
</dbReference>
<dbReference type="PROSITE" id="PS00139">
    <property type="entry name" value="THIOL_PROTEASE_CYS"/>
    <property type="match status" value="1"/>
</dbReference>
<dbReference type="InterPro" id="IPR038765">
    <property type="entry name" value="Papain-like_cys_pep_sf"/>
</dbReference>
<evidence type="ECO:0000256" key="8">
    <source>
        <dbReference type="PIRSR" id="PIRSR622684-1"/>
    </source>
</evidence>
<dbReference type="InterPro" id="IPR001300">
    <property type="entry name" value="Peptidase_C2_calpain_cat"/>
</dbReference>
<dbReference type="AlphaFoldDB" id="A0AA36C8T4"/>
<dbReference type="Pfam" id="PF00648">
    <property type="entry name" value="Peptidase_C2"/>
    <property type="match status" value="1"/>
</dbReference>
<evidence type="ECO:0000256" key="6">
    <source>
        <dbReference type="ARBA" id="ARBA00022807"/>
    </source>
</evidence>
<evidence type="ECO:0000256" key="1">
    <source>
        <dbReference type="ARBA" id="ARBA00007623"/>
    </source>
</evidence>
<proteinExistence type="inferred from homology"/>
<dbReference type="PRINTS" id="PR00704">
    <property type="entry name" value="CALPAIN"/>
</dbReference>
<dbReference type="Gene3D" id="2.60.120.380">
    <property type="match status" value="1"/>
</dbReference>
<dbReference type="InterPro" id="IPR033883">
    <property type="entry name" value="C2_III"/>
</dbReference>
<dbReference type="Proteomes" id="UP001177023">
    <property type="component" value="Unassembled WGS sequence"/>
</dbReference>
<evidence type="ECO:0000313" key="12">
    <source>
        <dbReference type="Proteomes" id="UP001177023"/>
    </source>
</evidence>
<feature type="non-terminal residue" evidence="11">
    <location>
        <position position="628"/>
    </location>
</feature>
<evidence type="ECO:0000256" key="2">
    <source>
        <dbReference type="ARBA" id="ARBA00022670"/>
    </source>
</evidence>
<dbReference type="GO" id="GO:0004198">
    <property type="term" value="F:calcium-dependent cysteine-type endopeptidase activity"/>
    <property type="evidence" value="ECO:0007669"/>
    <property type="project" value="InterPro"/>
</dbReference>
<organism evidence="11 12">
    <name type="scientific">Mesorhabditis spiculigera</name>
    <dbReference type="NCBI Taxonomy" id="96644"/>
    <lineage>
        <taxon>Eukaryota</taxon>
        <taxon>Metazoa</taxon>
        <taxon>Ecdysozoa</taxon>
        <taxon>Nematoda</taxon>
        <taxon>Chromadorea</taxon>
        <taxon>Rhabditida</taxon>
        <taxon>Rhabditina</taxon>
        <taxon>Rhabditomorpha</taxon>
        <taxon>Rhabditoidea</taxon>
        <taxon>Rhabditidae</taxon>
        <taxon>Mesorhabditinae</taxon>
        <taxon>Mesorhabditis</taxon>
    </lineage>
</organism>
<evidence type="ECO:0000313" key="11">
    <source>
        <dbReference type="EMBL" id="CAJ0564249.1"/>
    </source>
</evidence>
<dbReference type="InterPro" id="IPR022683">
    <property type="entry name" value="Calpain_III"/>
</dbReference>
<sequence>MIPKIDGGIVGKWRRPPDATVHVFDGFGGSNSDDIRRFMHRIGGPRQHLRHHWRRHRKFGDKDWKGCDHHFNKVDKDSGRINDAVDGGKIFHKGGRHNKISDVGKVVLDKMLTGEDKKVEPMEQKPVVQEVTGVESLGLDFNKERDRCLSEKVLFEDPEFPPESKSLYYKTPPRGPIKWLRPSDIVKEPCFLIDGESRFDVCQGELGDCWLLAAVANLTLRDELFFRVVPPDQSFTENYAGIFHFRFWRYGKWVDVVIDDRLPTINGQLIYMRSTTQNEFWSALIEKAYAKMFTCYECLDGGLPMDALEDFTGGLTEHFELAKTEKNILFAMIVRGFQMGSFFCASIDADPNSFENQLSNGLIMGHAYSITAIQTLPSTQGDVSLLRLRNPWGNNKEWTGTWSDKSSQWSTVDEVEKAKLQVAFNADGEFWMSIEDFIANFEQLEICNLSADIEGEIEDMTGIKRDDGDNTGSWQEADCDGAWSSKDNTAGGCINYISSFPKNPQFQLSLTNAKNGVEGDGQCTVVVAVMQKNRRELRAQGKEDLPIGFIVYPAPAAGSGAKQNEQFFRTTKSLTKVPAFTNMREVTVRFRAPPGEYLIVPSTFEPYQEAEFLIRAYSNGDLKLTELH</sequence>
<evidence type="ECO:0000256" key="3">
    <source>
        <dbReference type="ARBA" id="ARBA00022723"/>
    </source>
</evidence>
<dbReference type="InterPro" id="IPR022682">
    <property type="entry name" value="Calpain_domain_III"/>
</dbReference>
<evidence type="ECO:0000256" key="5">
    <source>
        <dbReference type="ARBA" id="ARBA00022801"/>
    </source>
</evidence>
<dbReference type="PROSITE" id="PS50203">
    <property type="entry name" value="CALPAIN_CAT"/>
    <property type="match status" value="1"/>
</dbReference>
<feature type="active site" evidence="8 9">
    <location>
        <position position="209"/>
    </location>
</feature>
<keyword evidence="5 9" id="KW-0378">Hydrolase</keyword>
<name>A0AA36C8T4_9BILA</name>
<comment type="caution">
    <text evidence="11">The sequence shown here is derived from an EMBL/GenBank/DDBJ whole genome shotgun (WGS) entry which is preliminary data.</text>
</comment>
<feature type="active site" evidence="8 9">
    <location>
        <position position="390"/>
    </location>
</feature>
<dbReference type="SMART" id="SM00720">
    <property type="entry name" value="calpain_III"/>
    <property type="match status" value="1"/>
</dbReference>
<dbReference type="SMART" id="SM00230">
    <property type="entry name" value="CysPc"/>
    <property type="match status" value="1"/>
</dbReference>
<dbReference type="PANTHER" id="PTHR10183">
    <property type="entry name" value="CALPAIN"/>
    <property type="match status" value="1"/>
</dbReference>
<dbReference type="InterPro" id="IPR036213">
    <property type="entry name" value="Calpain_III_sf"/>
</dbReference>